<feature type="domain" description="DUF695" evidence="1">
    <location>
        <begin position="24"/>
        <end position="157"/>
    </location>
</feature>
<dbReference type="AlphaFoldDB" id="A0A317F039"/>
<name>A0A317F039_9SPHI</name>
<protein>
    <submittedName>
        <fullName evidence="3">DUF695 domain-containing protein</fullName>
    </submittedName>
</protein>
<dbReference type="InterPro" id="IPR009671">
    <property type="entry name" value="RraB_dom"/>
</dbReference>
<evidence type="ECO:0000259" key="2">
    <source>
        <dbReference type="Pfam" id="PF06877"/>
    </source>
</evidence>
<dbReference type="SUPFAM" id="SSF89946">
    <property type="entry name" value="Hypothetical protein VC0424"/>
    <property type="match status" value="1"/>
</dbReference>
<evidence type="ECO:0000313" key="4">
    <source>
        <dbReference type="Proteomes" id="UP000245391"/>
    </source>
</evidence>
<dbReference type="InterPro" id="IPR016097">
    <property type="entry name" value="DUF695"/>
</dbReference>
<reference evidence="4" key="1">
    <citation type="submission" date="2018-05" db="EMBL/GenBank/DDBJ databases">
        <title>Pedobacter paludis sp. nov., isolated from wetland soil.</title>
        <authorList>
            <person name="Zhang Y."/>
        </authorList>
    </citation>
    <scope>NUCLEOTIDE SEQUENCE [LARGE SCALE GENOMIC DNA]</scope>
    <source>
        <strain evidence="4">R-8</strain>
    </source>
</reference>
<dbReference type="Proteomes" id="UP000245391">
    <property type="component" value="Unassembled WGS sequence"/>
</dbReference>
<dbReference type="Pfam" id="PF06877">
    <property type="entry name" value="RraB"/>
    <property type="match status" value="1"/>
</dbReference>
<evidence type="ECO:0000313" key="3">
    <source>
        <dbReference type="EMBL" id="PWS32092.1"/>
    </source>
</evidence>
<evidence type="ECO:0000259" key="1">
    <source>
        <dbReference type="Pfam" id="PF05117"/>
    </source>
</evidence>
<proteinExistence type="predicted"/>
<dbReference type="Pfam" id="PF05117">
    <property type="entry name" value="DUF695"/>
    <property type="match status" value="1"/>
</dbReference>
<accession>A0A317F039</accession>
<feature type="domain" description="Regulator of ribonuclease activity B" evidence="2">
    <location>
        <begin position="168"/>
        <end position="265"/>
    </location>
</feature>
<dbReference type="OrthoDB" id="7839302at2"/>
<comment type="caution">
    <text evidence="3">The sequence shown here is derived from an EMBL/GenBank/DDBJ whole genome shotgun (WGS) entry which is preliminary data.</text>
</comment>
<sequence>MGLFKNLFGSSSKSEIQKLPTHKEDWDTYFTNVDHKLGSILIDLGFKSIAPIKDKASLIWISIQMNNPREDGLSSAEESDKLYEIEDNLVNALTKKFDCVYPGRLTSNGHRDLYFYFSDSLLFDKTISEVMVAYPNYQYDFGIKEDTNWTAYLNFLYPLPNQYQTMLNRKVLESLRKSGDNHDLPRKVDHYLYFKALSDRVAFIKQIEGLGFTIENEGEGSQFEYSYSLHLTKIEPVDYDTINETTIKLAEEARNFHGYYDGWGCPIEK</sequence>
<keyword evidence="4" id="KW-1185">Reference proteome</keyword>
<dbReference type="Gene3D" id="3.30.70.970">
    <property type="entry name" value="RraB-like"/>
    <property type="match status" value="1"/>
</dbReference>
<dbReference type="InterPro" id="IPR036701">
    <property type="entry name" value="RraB-like_sf"/>
</dbReference>
<organism evidence="3 4">
    <name type="scientific">Pedobacter paludis</name>
    <dbReference type="NCBI Taxonomy" id="2203212"/>
    <lineage>
        <taxon>Bacteria</taxon>
        <taxon>Pseudomonadati</taxon>
        <taxon>Bacteroidota</taxon>
        <taxon>Sphingobacteriia</taxon>
        <taxon>Sphingobacteriales</taxon>
        <taxon>Sphingobacteriaceae</taxon>
        <taxon>Pedobacter</taxon>
    </lineage>
</organism>
<gene>
    <name evidence="3" type="ORF">DF947_09965</name>
</gene>
<dbReference type="EMBL" id="QGNY01000003">
    <property type="protein sequence ID" value="PWS32092.1"/>
    <property type="molecule type" value="Genomic_DNA"/>
</dbReference>
<dbReference type="RefSeq" id="WP_109929543.1">
    <property type="nucleotide sequence ID" value="NZ_QGNY01000003.1"/>
</dbReference>